<accession>A0A2I0XGY6</accession>
<evidence type="ECO:0000313" key="1">
    <source>
        <dbReference type="EMBL" id="PKU87177.1"/>
    </source>
</evidence>
<evidence type="ECO:0000313" key="2">
    <source>
        <dbReference type="Proteomes" id="UP000233837"/>
    </source>
</evidence>
<dbReference type="EMBL" id="KZ501893">
    <property type="protein sequence ID" value="PKU87177.1"/>
    <property type="molecule type" value="Genomic_DNA"/>
</dbReference>
<dbReference type="Proteomes" id="UP000233837">
    <property type="component" value="Unassembled WGS sequence"/>
</dbReference>
<gene>
    <name evidence="1" type="ORF">MA16_Dca006586</name>
</gene>
<protein>
    <submittedName>
        <fullName evidence="1">Uncharacterized protein</fullName>
    </submittedName>
</protein>
<keyword evidence="2" id="KW-1185">Reference proteome</keyword>
<name>A0A2I0XGY6_9ASPA</name>
<proteinExistence type="predicted"/>
<reference evidence="1 2" key="1">
    <citation type="journal article" date="2016" name="Sci. Rep.">
        <title>The Dendrobium catenatum Lindl. genome sequence provides insights into polysaccharide synthase, floral development and adaptive evolution.</title>
        <authorList>
            <person name="Zhang G.Q."/>
            <person name="Xu Q."/>
            <person name="Bian C."/>
            <person name="Tsai W.C."/>
            <person name="Yeh C.M."/>
            <person name="Liu K.W."/>
            <person name="Yoshida K."/>
            <person name="Zhang L.S."/>
            <person name="Chang S.B."/>
            <person name="Chen F."/>
            <person name="Shi Y."/>
            <person name="Su Y.Y."/>
            <person name="Zhang Y.Q."/>
            <person name="Chen L.J."/>
            <person name="Yin Y."/>
            <person name="Lin M."/>
            <person name="Huang H."/>
            <person name="Deng H."/>
            <person name="Wang Z.W."/>
            <person name="Zhu S.L."/>
            <person name="Zhao X."/>
            <person name="Deng C."/>
            <person name="Niu S.C."/>
            <person name="Huang J."/>
            <person name="Wang M."/>
            <person name="Liu G.H."/>
            <person name="Yang H.J."/>
            <person name="Xiao X.J."/>
            <person name="Hsiao Y.Y."/>
            <person name="Wu W.L."/>
            <person name="Chen Y.Y."/>
            <person name="Mitsuda N."/>
            <person name="Ohme-Takagi M."/>
            <person name="Luo Y.B."/>
            <person name="Van de Peer Y."/>
            <person name="Liu Z.J."/>
        </authorList>
    </citation>
    <scope>NUCLEOTIDE SEQUENCE [LARGE SCALE GENOMIC DNA]</scope>
    <source>
        <tissue evidence="1">The whole plant</tissue>
    </source>
</reference>
<reference evidence="1 2" key="2">
    <citation type="journal article" date="2017" name="Nature">
        <title>The Apostasia genome and the evolution of orchids.</title>
        <authorList>
            <person name="Zhang G.Q."/>
            <person name="Liu K.W."/>
            <person name="Li Z."/>
            <person name="Lohaus R."/>
            <person name="Hsiao Y.Y."/>
            <person name="Niu S.C."/>
            <person name="Wang J.Y."/>
            <person name="Lin Y.C."/>
            <person name="Xu Q."/>
            <person name="Chen L.J."/>
            <person name="Yoshida K."/>
            <person name="Fujiwara S."/>
            <person name="Wang Z.W."/>
            <person name="Zhang Y.Q."/>
            <person name="Mitsuda N."/>
            <person name="Wang M."/>
            <person name="Liu G.H."/>
            <person name="Pecoraro L."/>
            <person name="Huang H.X."/>
            <person name="Xiao X.J."/>
            <person name="Lin M."/>
            <person name="Wu X.Y."/>
            <person name="Wu W.L."/>
            <person name="Chen Y.Y."/>
            <person name="Chang S.B."/>
            <person name="Sakamoto S."/>
            <person name="Ohme-Takagi M."/>
            <person name="Yagi M."/>
            <person name="Zeng S.J."/>
            <person name="Shen C.Y."/>
            <person name="Yeh C.M."/>
            <person name="Luo Y.B."/>
            <person name="Tsai W.C."/>
            <person name="Van de Peer Y."/>
            <person name="Liu Z.J."/>
        </authorList>
    </citation>
    <scope>NUCLEOTIDE SEQUENCE [LARGE SCALE GENOMIC DNA]</scope>
    <source>
        <tissue evidence="1">The whole plant</tissue>
    </source>
</reference>
<sequence>MGLVFTTVNYFIPVDINKFDVLIVENDDKVEDGGHEKRLSGSGVEGTTVVVDNVRLWKVDGCGGKKCSDLSDYGVVKEIGYIEELNKFKLSKELKSLGPIKNVLRRRSIEVGSK</sequence>
<dbReference type="AlphaFoldDB" id="A0A2I0XGY6"/>
<organism evidence="1 2">
    <name type="scientific">Dendrobium catenatum</name>
    <dbReference type="NCBI Taxonomy" id="906689"/>
    <lineage>
        <taxon>Eukaryota</taxon>
        <taxon>Viridiplantae</taxon>
        <taxon>Streptophyta</taxon>
        <taxon>Embryophyta</taxon>
        <taxon>Tracheophyta</taxon>
        <taxon>Spermatophyta</taxon>
        <taxon>Magnoliopsida</taxon>
        <taxon>Liliopsida</taxon>
        <taxon>Asparagales</taxon>
        <taxon>Orchidaceae</taxon>
        <taxon>Epidendroideae</taxon>
        <taxon>Malaxideae</taxon>
        <taxon>Dendrobiinae</taxon>
        <taxon>Dendrobium</taxon>
    </lineage>
</organism>